<evidence type="ECO:0000256" key="2">
    <source>
        <dbReference type="ARBA" id="ARBA00023239"/>
    </source>
</evidence>
<evidence type="ECO:0000256" key="1">
    <source>
        <dbReference type="ARBA" id="ARBA00007896"/>
    </source>
</evidence>
<dbReference type="NCBIfam" id="NF003969">
    <property type="entry name" value="PRK05463.1"/>
    <property type="match status" value="1"/>
</dbReference>
<gene>
    <name evidence="5" type="ORF">G3574_05755</name>
</gene>
<protein>
    <recommendedName>
        <fullName evidence="3">Putative hydro-lyase G3574_05755</fullName>
        <ecNumber evidence="3">4.2.1.-</ecNumber>
    </recommendedName>
</protein>
<keyword evidence="2 3" id="KW-0456">Lyase</keyword>
<dbReference type="InterPro" id="IPR009906">
    <property type="entry name" value="D-Glu_cyclase"/>
</dbReference>
<evidence type="ECO:0000256" key="3">
    <source>
        <dbReference type="HAMAP-Rule" id="MF_01830"/>
    </source>
</evidence>
<proteinExistence type="inferred from homology"/>
<dbReference type="EC" id="4.2.1.-" evidence="3"/>
<dbReference type="PANTHER" id="PTHR32022">
    <property type="entry name" value="D-GLUTAMATE CYCLASE, MITOCHONDRIAL"/>
    <property type="match status" value="1"/>
</dbReference>
<dbReference type="InterPro" id="IPR016938">
    <property type="entry name" value="UPF0317"/>
</dbReference>
<evidence type="ECO:0000256" key="4">
    <source>
        <dbReference type="SAM" id="MobiDB-lite"/>
    </source>
</evidence>
<feature type="region of interest" description="Disordered" evidence="4">
    <location>
        <begin position="1"/>
        <end position="37"/>
    </location>
</feature>
<dbReference type="Pfam" id="PF07286">
    <property type="entry name" value="D-Glu_cyclase"/>
    <property type="match status" value="1"/>
</dbReference>
<dbReference type="SUPFAM" id="SSF160920">
    <property type="entry name" value="PSTPO5379-like"/>
    <property type="match status" value="1"/>
</dbReference>
<comment type="similarity">
    <text evidence="1 3">Belongs to the D-glutamate cyclase family.</text>
</comment>
<dbReference type="Gene3D" id="3.40.1640.10">
    <property type="entry name" value="PSTPO5379-like"/>
    <property type="match status" value="1"/>
</dbReference>
<accession>A0A6B3SI98</accession>
<name>A0A6B3SI98_9BURK</name>
<dbReference type="Gene3D" id="3.30.2040.10">
    <property type="entry name" value="PSTPO5379-like domain"/>
    <property type="match status" value="1"/>
</dbReference>
<reference evidence="5 6" key="1">
    <citation type="submission" date="2020-02" db="EMBL/GenBank/DDBJ databases">
        <authorList>
            <person name="Kim M.K."/>
        </authorList>
    </citation>
    <scope>NUCLEOTIDE SEQUENCE [LARGE SCALE GENOMIC DNA]</scope>
    <source>
        <strain evidence="5 6">17J57-3</strain>
    </source>
</reference>
<comment type="caution">
    <text evidence="5">The sequence shown here is derived from an EMBL/GenBank/DDBJ whole genome shotgun (WGS) entry which is preliminary data.</text>
</comment>
<dbReference type="EMBL" id="JAAIVB010000013">
    <property type="protein sequence ID" value="NEX60574.1"/>
    <property type="molecule type" value="Genomic_DNA"/>
</dbReference>
<dbReference type="HAMAP" id="MF_01830">
    <property type="entry name" value="Hydro_lyase"/>
    <property type="match status" value="1"/>
</dbReference>
<dbReference type="AlphaFoldDB" id="A0A6B3SI98"/>
<organism evidence="5 6">
    <name type="scientific">Noviherbaspirillum galbum</name>
    <dbReference type="NCBI Taxonomy" id="2709383"/>
    <lineage>
        <taxon>Bacteria</taxon>
        <taxon>Pseudomonadati</taxon>
        <taxon>Pseudomonadota</taxon>
        <taxon>Betaproteobacteria</taxon>
        <taxon>Burkholderiales</taxon>
        <taxon>Oxalobacteraceae</taxon>
        <taxon>Noviherbaspirillum</taxon>
    </lineage>
</organism>
<dbReference type="FunFam" id="3.30.2040.10:FF:000001">
    <property type="entry name" value="D-glutamate cyclase, mitochondrial"/>
    <property type="match status" value="1"/>
</dbReference>
<dbReference type="GO" id="GO:0016829">
    <property type="term" value="F:lyase activity"/>
    <property type="evidence" value="ECO:0007669"/>
    <property type="project" value="UniProtKB-KW"/>
</dbReference>
<dbReference type="InterPro" id="IPR038021">
    <property type="entry name" value="Putative_hydro-lyase"/>
</dbReference>
<evidence type="ECO:0000313" key="5">
    <source>
        <dbReference type="EMBL" id="NEX60574.1"/>
    </source>
</evidence>
<dbReference type="PIRSF" id="PIRSF029755">
    <property type="entry name" value="UCP029755"/>
    <property type="match status" value="1"/>
</dbReference>
<dbReference type="PANTHER" id="PTHR32022:SF10">
    <property type="entry name" value="D-GLUTAMATE CYCLASE, MITOCHONDRIAL"/>
    <property type="match status" value="1"/>
</dbReference>
<keyword evidence="6" id="KW-1185">Reference proteome</keyword>
<sequence length="292" mass="31744">MATSSRPAASSWKAPARNSSTTKTSRKPILDSDVNKPFHSLNPAEVRALCRSGQYDGPTAGTARGHMQANMMILPKEFAFDFLLFCQRNPKPCPLVEVLEPGRAEPRCAPGGDVRTDLPGYRIFRDGRLVEEVSDISSFWRDDLVTFLIGCSFSFEDALIAGGIPLRHVGMGRNVAMYRTNIACESAGRFTGNMVVSMRPVKSGQIARAVEISGRFPEVHGAPVHIGHPEAIGIADLARPDFGEAVPVLEDELPVFWACGVTPQYVAELSGIPFCISHSPGKMLVTDFITNK</sequence>
<dbReference type="Proteomes" id="UP000482155">
    <property type="component" value="Unassembled WGS sequence"/>
</dbReference>
<evidence type="ECO:0000313" key="6">
    <source>
        <dbReference type="Proteomes" id="UP000482155"/>
    </source>
</evidence>